<dbReference type="NCBIfam" id="TIGR00750">
    <property type="entry name" value="lao"/>
    <property type="match status" value="1"/>
</dbReference>
<dbReference type="SUPFAM" id="SSF52540">
    <property type="entry name" value="P-loop containing nucleoside triphosphate hydrolases"/>
    <property type="match status" value="1"/>
</dbReference>
<dbReference type="SMART" id="SM00382">
    <property type="entry name" value="AAA"/>
    <property type="match status" value="1"/>
</dbReference>
<dbReference type="InterPro" id="IPR052040">
    <property type="entry name" value="GTPase/Isobutyryl-CoA_mutase"/>
</dbReference>
<evidence type="ECO:0000259" key="6">
    <source>
        <dbReference type="SMART" id="SM00382"/>
    </source>
</evidence>
<feature type="domain" description="AAA+ ATPase" evidence="6">
    <location>
        <begin position="43"/>
        <end position="290"/>
    </location>
</feature>
<dbReference type="GO" id="GO:0005525">
    <property type="term" value="F:GTP binding"/>
    <property type="evidence" value="ECO:0007669"/>
    <property type="project" value="UniProtKB-KW"/>
</dbReference>
<dbReference type="PANTHER" id="PTHR43087">
    <property type="entry name" value="LYSINE/ARGININE/ORNITHINE TRANSPORT SYSTEM KINASE"/>
    <property type="match status" value="1"/>
</dbReference>
<organism evidence="7 8">
    <name type="scientific">Tepidiforma thermophila (strain KCTC 52669 / CGMCC 1.13589 / G233)</name>
    <dbReference type="NCBI Taxonomy" id="2761530"/>
    <lineage>
        <taxon>Bacteria</taxon>
        <taxon>Bacillati</taxon>
        <taxon>Chloroflexota</taxon>
        <taxon>Tepidiformia</taxon>
        <taxon>Tepidiformales</taxon>
        <taxon>Tepidiformaceae</taxon>
        <taxon>Tepidiforma</taxon>
    </lineage>
</organism>
<dbReference type="PANTHER" id="PTHR43087:SF1">
    <property type="entry name" value="LAO_AO TRANSPORT SYSTEM ATPASE"/>
    <property type="match status" value="1"/>
</dbReference>
<evidence type="ECO:0000256" key="3">
    <source>
        <dbReference type="ARBA" id="ARBA00022801"/>
    </source>
</evidence>
<keyword evidence="8" id="KW-1185">Reference proteome</keyword>
<dbReference type="GO" id="GO:0003924">
    <property type="term" value="F:GTPase activity"/>
    <property type="evidence" value="ECO:0007669"/>
    <property type="project" value="InterPro"/>
</dbReference>
<evidence type="ECO:0000256" key="1">
    <source>
        <dbReference type="ARBA" id="ARBA00009625"/>
    </source>
</evidence>
<gene>
    <name evidence="7" type="ORF">A9A59_2170</name>
</gene>
<proteinExistence type="inferred from homology"/>
<comment type="similarity">
    <text evidence="1">Belongs to the SIMIBI class G3E GTPase family. ArgK/MeaB subfamily.</text>
</comment>
<dbReference type="Gene3D" id="3.40.50.300">
    <property type="entry name" value="P-loop containing nucleotide triphosphate hydrolases"/>
    <property type="match status" value="1"/>
</dbReference>
<keyword evidence="7" id="KW-0808">Transferase</keyword>
<dbReference type="InterPro" id="IPR005129">
    <property type="entry name" value="GTPase_ArgK"/>
</dbReference>
<protein>
    <submittedName>
        <fullName evidence="7">LAO/AO transport system kinase</fullName>
    </submittedName>
</protein>
<evidence type="ECO:0000256" key="4">
    <source>
        <dbReference type="ARBA" id="ARBA00023134"/>
    </source>
</evidence>
<keyword evidence="7" id="KW-0418">Kinase</keyword>
<dbReference type="RefSeq" id="WP_098504272.1">
    <property type="nucleotide sequence ID" value="NZ_PDJQ01000001.1"/>
</dbReference>
<dbReference type="InterPro" id="IPR027417">
    <property type="entry name" value="P-loop_NTPase"/>
</dbReference>
<dbReference type="Gene3D" id="1.20.5.170">
    <property type="match status" value="1"/>
</dbReference>
<keyword evidence="4" id="KW-0342">GTP-binding</keyword>
<evidence type="ECO:0000256" key="5">
    <source>
        <dbReference type="ARBA" id="ARBA00023186"/>
    </source>
</evidence>
<keyword evidence="3" id="KW-0378">Hydrolase</keyword>
<sequence>MDELVQRFLAGDRRALARIITRVENGTLEGRDYVRALFPHSGRAHIVGITGGAGSGKSTLTGALTAELRRRGRTVAIIAVDPSSPFTHGALLGDRIRMQDVTMDPGVYMRSMAGRGALGGLAPAIADVVAVVDAFGFDYIIVETIGAGQDEVEIAGTAMTTVLVNNPGTGDDIQALKAGIIEIADILVVNKADHPGADILVSQLQALLALSPADQRRPPILKTIATRGEGMAQLADAIDEHRAYLEQTGQLAAHRSEDARHQLLAITQQLILDEIRRAAPEAVIETLTGRIASRELDPHTAAEELAALVLPRG</sequence>
<dbReference type="Pfam" id="PF03308">
    <property type="entry name" value="MeaB"/>
    <property type="match status" value="1"/>
</dbReference>
<keyword evidence="2" id="KW-0547">Nucleotide-binding</keyword>
<evidence type="ECO:0000256" key="2">
    <source>
        <dbReference type="ARBA" id="ARBA00022741"/>
    </source>
</evidence>
<name>A0A2A9HIH4_TEPT2</name>
<reference evidence="7 8" key="1">
    <citation type="submission" date="2017-09" db="EMBL/GenBank/DDBJ databases">
        <title>Sequencing the genomes of two abundant thermophiles in Great Basin hot springs: Thermocrinis jamiesonii and novel Chloroflexi Thermoflexus hugenholtzii.</title>
        <authorList>
            <person name="Hedlund B."/>
        </authorList>
    </citation>
    <scope>NUCLEOTIDE SEQUENCE [LARGE SCALE GENOMIC DNA]</scope>
    <source>
        <strain evidence="7 8">G233</strain>
    </source>
</reference>
<dbReference type="AlphaFoldDB" id="A0A2A9HIH4"/>
<dbReference type="EMBL" id="PDJQ01000001">
    <property type="protein sequence ID" value="PFG74920.1"/>
    <property type="molecule type" value="Genomic_DNA"/>
</dbReference>
<keyword evidence="5" id="KW-0143">Chaperone</keyword>
<dbReference type="CDD" id="cd03114">
    <property type="entry name" value="MMAA-like"/>
    <property type="match status" value="1"/>
</dbReference>
<evidence type="ECO:0000313" key="7">
    <source>
        <dbReference type="EMBL" id="PFG74920.1"/>
    </source>
</evidence>
<dbReference type="GO" id="GO:0016301">
    <property type="term" value="F:kinase activity"/>
    <property type="evidence" value="ECO:0007669"/>
    <property type="project" value="UniProtKB-KW"/>
</dbReference>
<accession>A0A2A9HIH4</accession>
<evidence type="ECO:0000313" key="8">
    <source>
        <dbReference type="Proteomes" id="UP000223071"/>
    </source>
</evidence>
<dbReference type="Proteomes" id="UP000223071">
    <property type="component" value="Unassembled WGS sequence"/>
</dbReference>
<dbReference type="InterPro" id="IPR003593">
    <property type="entry name" value="AAA+_ATPase"/>
</dbReference>
<comment type="caution">
    <text evidence="7">The sequence shown here is derived from an EMBL/GenBank/DDBJ whole genome shotgun (WGS) entry which is preliminary data.</text>
</comment>